<gene>
    <name evidence="1" type="ORF">AUK42_01555</name>
    <name evidence="3" type="ORF">CO097_06905</name>
    <name evidence="2" type="ORF">COZ58_00395</name>
</gene>
<comment type="caution">
    <text evidence="1">The sequence shown here is derived from an EMBL/GenBank/DDBJ whole genome shotgun (WGS) entry which is preliminary data.</text>
</comment>
<evidence type="ECO:0000313" key="1">
    <source>
        <dbReference type="EMBL" id="OIP72971.1"/>
    </source>
</evidence>
<proteinExistence type="predicted"/>
<reference evidence="2" key="3">
    <citation type="submission" date="2017-09" db="EMBL/GenBank/DDBJ databases">
        <title>Depth-based differentiation of microbial function through sediment-hosted aquifers and enrichment of novel symbionts in the deep terrestrial subsurface.</title>
        <authorList>
            <person name="Probst A.J."/>
            <person name="Ladd B."/>
            <person name="Jarett J.K."/>
            <person name="Geller-Mcgrath D.E."/>
            <person name="Sieber C.M.K."/>
            <person name="Emerson J.B."/>
            <person name="Anantharaman K."/>
            <person name="Thomas B.C."/>
            <person name="Malmstrom R."/>
            <person name="Stieglmeier M."/>
            <person name="Klingl A."/>
            <person name="Woyke T."/>
            <person name="Ryan C.M."/>
            <person name="Banfield J.F."/>
        </authorList>
    </citation>
    <scope>NUCLEOTIDE SEQUENCE</scope>
    <source>
        <strain evidence="2">CG_4_8_14_3_um_filter_34_18</strain>
    </source>
</reference>
<dbReference type="EMBL" id="PFTV01000174">
    <property type="protein sequence ID" value="PJB55853.1"/>
    <property type="molecule type" value="Genomic_DNA"/>
</dbReference>
<accession>A0A1J5GL12</accession>
<accession>A0A2M7KB26</accession>
<reference evidence="5 6" key="2">
    <citation type="submission" date="2017-09" db="EMBL/GenBank/DDBJ databases">
        <title>Depth-based differentiation of microbial function through sediment-hosted aquifers and enrichment of novel symbionts in the deep terrestrial subsurface.</title>
        <authorList>
            <person name="Probst A.J."/>
            <person name="Ladd B."/>
            <person name="Jarett J.K."/>
            <person name="Geller-Mcgrath D.E."/>
            <person name="Sieber C.M."/>
            <person name="Emerson J.B."/>
            <person name="Anantharaman K."/>
            <person name="Thomas B.C."/>
            <person name="Malmstrom R."/>
            <person name="Stieglmeier M."/>
            <person name="Klingl A."/>
            <person name="Woyke T."/>
            <person name="Ryan C.M."/>
            <person name="Banfield J.F."/>
        </authorList>
    </citation>
    <scope>NUCLEOTIDE SEQUENCE [LARGE SCALE GENOMIC DNA]</scope>
    <source>
        <strain evidence="3">CG_4_9_14_3_um_filter_33_16</strain>
    </source>
</reference>
<sequence length="313" mass="35645">MPKKKTQSEQLFPVEREYVRCVTTLNRTGILTLLPKSGKLGVIGIDGREYPVPTQEQVVELFAHNRKLVGRKVPQGFDRLELTPMAMPTPLFIDRMKAAILKHAAEGKIYQTRPSPSDPLIPVRVNTEKQVWIWDTLRQALDTDELVYFPQEYSSNHRGQTKLEVVNDGRICAVPGWSVGLVESLPMMPQQGRGKTLGGRRQLEIGSSPRDYLRTLQTQAYQGETGKTLEDFITKFIIHLETTNEVSNDRYDNNALWCLGQYVKYVKHVKSDLVPTGWWHRDLGRARLDAHRPGNRLCTRSWGGSSTVRLLKP</sequence>
<evidence type="ECO:0000313" key="6">
    <source>
        <dbReference type="Proteomes" id="UP000231493"/>
    </source>
</evidence>
<dbReference type="Proteomes" id="UP000228560">
    <property type="component" value="Unassembled WGS sequence"/>
</dbReference>
<protein>
    <submittedName>
        <fullName evidence="1">Uncharacterized protein</fullName>
    </submittedName>
</protein>
<dbReference type="EMBL" id="MNYY01000036">
    <property type="protein sequence ID" value="OIP72971.1"/>
    <property type="molecule type" value="Genomic_DNA"/>
</dbReference>
<evidence type="ECO:0000313" key="2">
    <source>
        <dbReference type="EMBL" id="PIX35332.1"/>
    </source>
</evidence>
<accession>A0A2M8C9X2</accession>
<dbReference type="Proteomes" id="UP000231493">
    <property type="component" value="Unassembled WGS sequence"/>
</dbReference>
<name>A0A1J5GL12_9BACT</name>
<dbReference type="EMBL" id="PFIP01000010">
    <property type="protein sequence ID" value="PIX35332.1"/>
    <property type="molecule type" value="Genomic_DNA"/>
</dbReference>
<evidence type="ECO:0000313" key="3">
    <source>
        <dbReference type="EMBL" id="PJB55853.1"/>
    </source>
</evidence>
<dbReference type="Proteomes" id="UP000182763">
    <property type="component" value="Unassembled WGS sequence"/>
</dbReference>
<organism evidence="1 4">
    <name type="scientific">Candidatus Infernicultor aquiphilus</name>
    <dbReference type="NCBI Taxonomy" id="1805029"/>
    <lineage>
        <taxon>Bacteria</taxon>
        <taxon>Pseudomonadati</taxon>
        <taxon>Atribacterota</taxon>
        <taxon>Candidatus Phoenicimicrobiia</taxon>
        <taxon>Candidatus Pheonicimicrobiales</taxon>
        <taxon>Candidatus Phoenicimicrobiaceae</taxon>
        <taxon>Candidatus Infernicultor</taxon>
    </lineage>
</organism>
<evidence type="ECO:0000313" key="4">
    <source>
        <dbReference type="Proteomes" id="UP000182763"/>
    </source>
</evidence>
<evidence type="ECO:0000313" key="5">
    <source>
        <dbReference type="Proteomes" id="UP000228560"/>
    </source>
</evidence>
<dbReference type="AlphaFoldDB" id="A0A1J5GL12"/>
<reference evidence="1 4" key="1">
    <citation type="journal article" date="2016" name="Environ. Microbiol.">
        <title>Genomic resolution of a cold subsurface aquifer community provides metabolic insights for novel microbes adapted to high CO concentrations.</title>
        <authorList>
            <person name="Probst A.J."/>
            <person name="Castelle C.J."/>
            <person name="Singh A."/>
            <person name="Brown C.T."/>
            <person name="Anantharaman K."/>
            <person name="Sharon I."/>
            <person name="Hug L.A."/>
            <person name="Burstein D."/>
            <person name="Emerson J.B."/>
            <person name="Thomas B.C."/>
            <person name="Banfield J.F."/>
        </authorList>
    </citation>
    <scope>NUCLEOTIDE SEQUENCE [LARGE SCALE GENOMIC DNA]</scope>
    <source>
        <strain evidence="1">CG2_30_33_13</strain>
    </source>
</reference>